<name>A0A0B2VTL8_TOXCA</name>
<dbReference type="Gene3D" id="3.40.50.1820">
    <property type="entry name" value="alpha/beta hydrolase"/>
    <property type="match status" value="1"/>
</dbReference>
<keyword evidence="8" id="KW-1185">Reference proteome</keyword>
<feature type="transmembrane region" description="Helical" evidence="5">
    <location>
        <begin position="633"/>
        <end position="658"/>
    </location>
</feature>
<keyword evidence="3 4" id="KW-0378">Hydrolase</keyword>
<dbReference type="SUPFAM" id="SSF53474">
    <property type="entry name" value="alpha/beta-Hydrolases"/>
    <property type="match status" value="1"/>
</dbReference>
<dbReference type="InterPro" id="IPR029058">
    <property type="entry name" value="AB_hydrolase_fold"/>
</dbReference>
<dbReference type="PANTHER" id="PTHR45580">
    <property type="entry name" value="PROTEIN CBG05369"/>
    <property type="match status" value="1"/>
</dbReference>
<feature type="domain" description="Carboxylesterase type B" evidence="6">
    <location>
        <begin position="32"/>
        <end position="543"/>
    </location>
</feature>
<dbReference type="OrthoDB" id="19653at2759"/>
<evidence type="ECO:0000313" key="8">
    <source>
        <dbReference type="Proteomes" id="UP000031036"/>
    </source>
</evidence>
<dbReference type="GO" id="GO:0052689">
    <property type="term" value="F:carboxylic ester hydrolase activity"/>
    <property type="evidence" value="ECO:0007669"/>
    <property type="project" value="UniProtKB-KW"/>
</dbReference>
<dbReference type="PROSITE" id="PS00122">
    <property type="entry name" value="CARBOXYLESTERASE_B_1"/>
    <property type="match status" value="1"/>
</dbReference>
<accession>A0A0B2VTL8</accession>
<keyword evidence="5" id="KW-0812">Transmembrane</keyword>
<organism evidence="7 8">
    <name type="scientific">Toxocara canis</name>
    <name type="common">Canine roundworm</name>
    <dbReference type="NCBI Taxonomy" id="6265"/>
    <lineage>
        <taxon>Eukaryota</taxon>
        <taxon>Metazoa</taxon>
        <taxon>Ecdysozoa</taxon>
        <taxon>Nematoda</taxon>
        <taxon>Chromadorea</taxon>
        <taxon>Rhabditida</taxon>
        <taxon>Spirurina</taxon>
        <taxon>Ascaridomorpha</taxon>
        <taxon>Ascaridoidea</taxon>
        <taxon>Toxocaridae</taxon>
        <taxon>Toxocara</taxon>
    </lineage>
</organism>
<dbReference type="AlphaFoldDB" id="A0A0B2VTL8"/>
<comment type="caution">
    <text evidence="7">The sequence shown here is derived from an EMBL/GenBank/DDBJ whole genome shotgun (WGS) entry which is preliminary data.</text>
</comment>
<keyword evidence="5" id="KW-0472">Membrane</keyword>
<gene>
    <name evidence="7" type="primary">BCHE</name>
    <name evidence="7" type="ORF">Tcan_11416</name>
</gene>
<evidence type="ECO:0000256" key="1">
    <source>
        <dbReference type="ARBA" id="ARBA00005964"/>
    </source>
</evidence>
<dbReference type="EC" id="3.1.1.-" evidence="4"/>
<reference evidence="7 8" key="1">
    <citation type="submission" date="2014-11" db="EMBL/GenBank/DDBJ databases">
        <title>Genetic blueprint of the zoonotic pathogen Toxocara canis.</title>
        <authorList>
            <person name="Zhu X.-Q."/>
            <person name="Korhonen P.K."/>
            <person name="Cai H."/>
            <person name="Young N.D."/>
            <person name="Nejsum P."/>
            <person name="von Samson-Himmelstjerna G."/>
            <person name="Boag P.R."/>
            <person name="Tan P."/>
            <person name="Li Q."/>
            <person name="Min J."/>
            <person name="Yang Y."/>
            <person name="Wang X."/>
            <person name="Fang X."/>
            <person name="Hall R.S."/>
            <person name="Hofmann A."/>
            <person name="Sternberg P.W."/>
            <person name="Jex A.R."/>
            <person name="Gasser R.B."/>
        </authorList>
    </citation>
    <scope>NUCLEOTIDE SEQUENCE [LARGE SCALE GENOMIC DNA]</scope>
    <source>
        <strain evidence="7">PN_DK_2014</strain>
    </source>
</reference>
<evidence type="ECO:0000313" key="7">
    <source>
        <dbReference type="EMBL" id="KHN84707.1"/>
    </source>
</evidence>
<evidence type="ECO:0000259" key="6">
    <source>
        <dbReference type="Pfam" id="PF00135"/>
    </source>
</evidence>
<keyword evidence="4" id="KW-0732">Signal</keyword>
<dbReference type="ESTHER" id="toxca-a0a0b2vtl8">
    <property type="family name" value="Carb_B_Nematoda"/>
</dbReference>
<dbReference type="STRING" id="6265.A0A0B2VTL8"/>
<evidence type="ECO:0000256" key="3">
    <source>
        <dbReference type="ARBA" id="ARBA00022801"/>
    </source>
</evidence>
<evidence type="ECO:0000256" key="5">
    <source>
        <dbReference type="SAM" id="Phobius"/>
    </source>
</evidence>
<comment type="similarity">
    <text evidence="1 4">Belongs to the type-B carboxylesterase/lipase family.</text>
</comment>
<dbReference type="PANTHER" id="PTHR45580:SF7">
    <property type="entry name" value="CARBOXYLESTERASE TYPE B DOMAIN-CONTAINING PROTEIN-RELATED"/>
    <property type="match status" value="1"/>
</dbReference>
<proteinExistence type="inferred from homology"/>
<protein>
    <recommendedName>
        <fullName evidence="4">Carboxylic ester hydrolase</fullName>
        <ecNumber evidence="4">3.1.1.-</ecNumber>
    </recommendedName>
</protein>
<dbReference type="EMBL" id="JPKZ01000906">
    <property type="protein sequence ID" value="KHN84707.1"/>
    <property type="molecule type" value="Genomic_DNA"/>
</dbReference>
<dbReference type="OMA" id="MENGFHE"/>
<evidence type="ECO:0000256" key="2">
    <source>
        <dbReference type="ARBA" id="ARBA00022487"/>
    </source>
</evidence>
<dbReference type="InterPro" id="IPR019826">
    <property type="entry name" value="Carboxylesterase_B_AS"/>
</dbReference>
<keyword evidence="2" id="KW-0719">Serine esterase</keyword>
<feature type="chain" id="PRO_5005110429" description="Carboxylic ester hydrolase" evidence="4">
    <location>
        <begin position="22"/>
        <end position="670"/>
    </location>
</feature>
<sequence>MMHRWIDSTFLFILQILCSHQISTDTDLTLRTLSSGQVRGLHLITERNVSGYQFLGIPYAQPPIANLRYRKPAPVKKWENILDATKFRQSCLWNSSETSNDADKMRMSEDCLFMNVLTNKRCLVDGECAVIFYIHGGGYRYDTPSLFSTQFLIDNFLTHQRSVVFVMPAYRFGSFGFLNLSPHLTTSAVKNIGFLDLIKALQWVQREIKHFGGDAKNVTIMGHSSGGTTVNFLTMSPMAKGLFVKAIVMSGGGTVPLPFDKNHMASVQLARAANCADDDTDFKKLRVVEKVLKCLRAIDAKRLIVLQRRLEDKGYTFMGPCIDGPGGVLPQGIVKLRKQRHPIALLIGSTAQEFSDTAFVVQPDGRTNKSLVWRVCMQAVAEMAFKNKLRTTADCFMEYLDPSRAPHVFDDISIFVSSALSSEDVSSAGGVSFLYDFQYRFVNGAFNFSRLTLPTMTPQHTEDLVYVLGLHKGAFTAKDEIIREKYSQLFVNFVKTGDPSIEGEPKWVPFTATRSNFFVVNFDANNHMPGMSDHYHERALKLWNGTALRHSGGTFDPVSERESLRFDVRTYDASMNFSDMTSLSNVHTLDQLARISAGNIQVLQDTLPDVLMNTATERALMSTTTPDQGKWNVYFWIAVIVIVVLAIALLITCALLCYNRGKRREYERIT</sequence>
<dbReference type="Pfam" id="PF00135">
    <property type="entry name" value="COesterase"/>
    <property type="match status" value="1"/>
</dbReference>
<dbReference type="InterPro" id="IPR002018">
    <property type="entry name" value="CarbesteraseB"/>
</dbReference>
<dbReference type="Proteomes" id="UP000031036">
    <property type="component" value="Unassembled WGS sequence"/>
</dbReference>
<feature type="signal peptide" evidence="4">
    <location>
        <begin position="1"/>
        <end position="21"/>
    </location>
</feature>
<keyword evidence="5" id="KW-1133">Transmembrane helix</keyword>
<evidence type="ECO:0000256" key="4">
    <source>
        <dbReference type="RuleBase" id="RU361235"/>
    </source>
</evidence>